<keyword evidence="8" id="KW-1185">Reference proteome</keyword>
<evidence type="ECO:0000256" key="1">
    <source>
        <dbReference type="ARBA" id="ARBA00004141"/>
    </source>
</evidence>
<comment type="subcellular location">
    <subcellularLocation>
        <location evidence="1">Membrane</location>
        <topology evidence="1">Multi-pass membrane protein</topology>
    </subcellularLocation>
</comment>
<evidence type="ECO:0000256" key="3">
    <source>
        <dbReference type="ARBA" id="ARBA00022989"/>
    </source>
</evidence>
<proteinExistence type="predicted"/>
<keyword evidence="3 5" id="KW-1133">Transmembrane helix</keyword>
<evidence type="ECO:0000313" key="8">
    <source>
        <dbReference type="Proteomes" id="UP001548189"/>
    </source>
</evidence>
<evidence type="ECO:0000256" key="4">
    <source>
        <dbReference type="ARBA" id="ARBA00023136"/>
    </source>
</evidence>
<reference evidence="7 8" key="1">
    <citation type="submission" date="2024-06" db="EMBL/GenBank/DDBJ databases">
        <authorList>
            <person name="Li F."/>
        </authorList>
    </citation>
    <scope>NUCLEOTIDE SEQUENCE [LARGE SCALE GENOMIC DNA]</scope>
    <source>
        <strain evidence="7 8">GXAS 311</strain>
    </source>
</reference>
<evidence type="ECO:0000256" key="2">
    <source>
        <dbReference type="ARBA" id="ARBA00022692"/>
    </source>
</evidence>
<feature type="transmembrane region" description="Helical" evidence="5">
    <location>
        <begin position="36"/>
        <end position="57"/>
    </location>
</feature>
<sequence length="140" mass="16258">MDYLLMLPIKYIFFAIIAILINLLFQYLSFKLYMGFGSLYIAMFVGTLTGLIAKYILDKKYIFYHHPSGKADEVKKFILYSIMGIITTGIFWGTEVAFDLIFSYPNAKYLGAIIGLSIGYIIKYFLDRKYVFIVQKEMEV</sequence>
<feature type="domain" description="GtrA/DPMS transmembrane" evidence="6">
    <location>
        <begin position="10"/>
        <end position="132"/>
    </location>
</feature>
<feature type="transmembrane region" description="Helical" evidence="5">
    <location>
        <begin position="77"/>
        <end position="94"/>
    </location>
</feature>
<comment type="caution">
    <text evidence="7">The sequence shown here is derived from an EMBL/GenBank/DDBJ whole genome shotgun (WGS) entry which is preliminary data.</text>
</comment>
<evidence type="ECO:0000259" key="6">
    <source>
        <dbReference type="Pfam" id="PF04138"/>
    </source>
</evidence>
<dbReference type="Proteomes" id="UP001548189">
    <property type="component" value="Unassembled WGS sequence"/>
</dbReference>
<keyword evidence="2 5" id="KW-0812">Transmembrane</keyword>
<protein>
    <submittedName>
        <fullName evidence="7">GtrA family protein</fullName>
    </submittedName>
</protein>
<name>A0ABV2BVW8_9GAMM</name>
<dbReference type="EMBL" id="JBEVCJ010000017">
    <property type="protein sequence ID" value="MET1256093.1"/>
    <property type="molecule type" value="Genomic_DNA"/>
</dbReference>
<dbReference type="Pfam" id="PF04138">
    <property type="entry name" value="GtrA_DPMS_TM"/>
    <property type="match status" value="1"/>
</dbReference>
<evidence type="ECO:0000313" key="7">
    <source>
        <dbReference type="EMBL" id="MET1256093.1"/>
    </source>
</evidence>
<gene>
    <name evidence="7" type="ORF">ABVT43_13215</name>
</gene>
<keyword evidence="4 5" id="KW-0472">Membrane</keyword>
<accession>A0ABV2BVW8</accession>
<evidence type="ECO:0000256" key="5">
    <source>
        <dbReference type="SAM" id="Phobius"/>
    </source>
</evidence>
<dbReference type="InterPro" id="IPR007267">
    <property type="entry name" value="GtrA_DPMS_TM"/>
</dbReference>
<feature type="transmembrane region" description="Helical" evidence="5">
    <location>
        <begin position="12"/>
        <end position="30"/>
    </location>
</feature>
<dbReference type="RefSeq" id="WP_353896679.1">
    <property type="nucleotide sequence ID" value="NZ_JBEVCJ010000017.1"/>
</dbReference>
<organism evidence="7 8">
    <name type="scientific">Aliikangiella maris</name>
    <dbReference type="NCBI Taxonomy" id="3162458"/>
    <lineage>
        <taxon>Bacteria</taxon>
        <taxon>Pseudomonadati</taxon>
        <taxon>Pseudomonadota</taxon>
        <taxon>Gammaproteobacteria</taxon>
        <taxon>Oceanospirillales</taxon>
        <taxon>Pleioneaceae</taxon>
        <taxon>Aliikangiella</taxon>
    </lineage>
</organism>
<dbReference type="NCBIfam" id="NF037976">
    <property type="entry name" value="gtrA_1"/>
    <property type="match status" value="1"/>
</dbReference>
<feature type="transmembrane region" description="Helical" evidence="5">
    <location>
        <begin position="106"/>
        <end position="126"/>
    </location>
</feature>